<dbReference type="GO" id="GO:0003676">
    <property type="term" value="F:nucleic acid binding"/>
    <property type="evidence" value="ECO:0007669"/>
    <property type="project" value="InterPro"/>
</dbReference>
<evidence type="ECO:0000256" key="1">
    <source>
        <dbReference type="SAM" id="MobiDB-lite"/>
    </source>
</evidence>
<feature type="compositionally biased region" description="Gly residues" evidence="1">
    <location>
        <begin position="233"/>
        <end position="243"/>
    </location>
</feature>
<feature type="compositionally biased region" description="Low complexity" evidence="1">
    <location>
        <begin position="204"/>
        <end position="232"/>
    </location>
</feature>
<organism evidence="2 3">
    <name type="scientific">Chlamydomonas schloesseri</name>
    <dbReference type="NCBI Taxonomy" id="2026947"/>
    <lineage>
        <taxon>Eukaryota</taxon>
        <taxon>Viridiplantae</taxon>
        <taxon>Chlorophyta</taxon>
        <taxon>core chlorophytes</taxon>
        <taxon>Chlorophyceae</taxon>
        <taxon>CS clade</taxon>
        <taxon>Chlamydomonadales</taxon>
        <taxon>Chlamydomonadaceae</taxon>
        <taxon>Chlamydomonas</taxon>
    </lineage>
</organism>
<keyword evidence="3" id="KW-1185">Reference proteome</keyword>
<dbReference type="PANTHER" id="PTHR39444:SF3">
    <property type="entry name" value="SITE-SPECIFIC DNA-METHYLTRANSFERASE (ADENINE-SPECIFIC)"/>
    <property type="match status" value="1"/>
</dbReference>
<dbReference type="SUPFAM" id="SSF53335">
    <property type="entry name" value="S-adenosyl-L-methionine-dependent methyltransferases"/>
    <property type="match status" value="1"/>
</dbReference>
<feature type="compositionally biased region" description="Low complexity" evidence="1">
    <location>
        <begin position="425"/>
        <end position="451"/>
    </location>
</feature>
<dbReference type="OrthoDB" id="203687at2759"/>
<proteinExistence type="predicted"/>
<evidence type="ECO:0000313" key="3">
    <source>
        <dbReference type="Proteomes" id="UP000613740"/>
    </source>
</evidence>
<comment type="caution">
    <text evidence="2">The sequence shown here is derived from an EMBL/GenBank/DDBJ whole genome shotgun (WGS) entry which is preliminary data.</text>
</comment>
<sequence length="470" mass="47743">MCDSEDADQSGPAIGVEQQLSGLSLADRQNASRQACASSGVVHAFATEPGDHAETPLQAYEHIEPLLARLATRLGTTKAALRIYDPFFCEGRMLAHMASLGFESVHNRNEDFYAVRDTKRTPEFDVLVTNPPFSGDHIEATFEFAIASGRPFFILVPQYVSRKAFYLEWLNNGCAPGLPPPVFVGPKHEPYVFLAPDRADVRAARAPGQEPAAAAAAQGDSVPGDNAASRAGAGAGVGSGDGGLTDAAERSKETGLSPAGAQPEPPSAASVSSAAAAEPVLGPSDAAAAKSPSEQEAVAAAAAFQVAAGSFQCVWFVGLGERHQKHVVEWWRQRHADSAACVIVGDVKDLPVLTAAKKLTPAERRWRKKQAALQQGGGEGQPAAASAGGGRPGAGGGGRPGAGGSGRPGAGGGGRPGAGGGGRPGAAPTSAGSRPAASKATPAGSGAKKSGAGPGRRQVNLFAILDDDDS</sequence>
<dbReference type="EMBL" id="JAEHOD010000003">
    <property type="protein sequence ID" value="KAG2453624.1"/>
    <property type="molecule type" value="Genomic_DNA"/>
</dbReference>
<dbReference type="PROSITE" id="PS00092">
    <property type="entry name" value="N6_MTASE"/>
    <property type="match status" value="1"/>
</dbReference>
<accession>A0A836BCB1</accession>
<reference evidence="2" key="1">
    <citation type="journal article" date="2020" name="bioRxiv">
        <title>Comparative genomics of Chlamydomonas.</title>
        <authorList>
            <person name="Craig R.J."/>
            <person name="Hasan A.R."/>
            <person name="Ness R.W."/>
            <person name="Keightley P.D."/>
        </authorList>
    </citation>
    <scope>NUCLEOTIDE SEQUENCE</scope>
    <source>
        <strain evidence="2">CCAP 11/173</strain>
    </source>
</reference>
<dbReference type="PANTHER" id="PTHR39444">
    <property type="entry name" value="SITE-SPECIFIC DNA-METHYLTRANSFERASE (ADENINE-SPECIFIC)"/>
    <property type="match status" value="1"/>
</dbReference>
<gene>
    <name evidence="2" type="ORF">HYH02_001839</name>
</gene>
<dbReference type="AlphaFoldDB" id="A0A836BCB1"/>
<name>A0A836BCB1_9CHLO</name>
<dbReference type="InterPro" id="IPR002052">
    <property type="entry name" value="DNA_methylase_N6_adenine_CS"/>
</dbReference>
<dbReference type="GO" id="GO:0032259">
    <property type="term" value="P:methylation"/>
    <property type="evidence" value="ECO:0007669"/>
    <property type="project" value="InterPro"/>
</dbReference>
<feature type="region of interest" description="Disordered" evidence="1">
    <location>
        <begin position="361"/>
        <end position="470"/>
    </location>
</feature>
<protein>
    <submittedName>
        <fullName evidence="2">Uncharacterized protein</fullName>
    </submittedName>
</protein>
<dbReference type="InterPro" id="IPR029063">
    <property type="entry name" value="SAM-dependent_MTases_sf"/>
</dbReference>
<evidence type="ECO:0000313" key="2">
    <source>
        <dbReference type="EMBL" id="KAG2453624.1"/>
    </source>
</evidence>
<feature type="compositionally biased region" description="Low complexity" evidence="1">
    <location>
        <begin position="267"/>
        <end position="277"/>
    </location>
</feature>
<dbReference type="GO" id="GO:0008168">
    <property type="term" value="F:methyltransferase activity"/>
    <property type="evidence" value="ECO:0007669"/>
    <property type="project" value="InterPro"/>
</dbReference>
<feature type="region of interest" description="Disordered" evidence="1">
    <location>
        <begin position="204"/>
        <end position="277"/>
    </location>
</feature>
<feature type="compositionally biased region" description="Gly residues" evidence="1">
    <location>
        <begin position="387"/>
        <end position="424"/>
    </location>
</feature>
<dbReference type="Proteomes" id="UP000613740">
    <property type="component" value="Unassembled WGS sequence"/>
</dbReference>